<evidence type="ECO:0000256" key="4">
    <source>
        <dbReference type="ARBA" id="ARBA00039318"/>
    </source>
</evidence>
<dbReference type="Proteomes" id="UP000298493">
    <property type="component" value="Unassembled WGS sequence"/>
</dbReference>
<feature type="compositionally biased region" description="Basic residues" evidence="7">
    <location>
        <begin position="479"/>
        <end position="498"/>
    </location>
</feature>
<keyword evidence="2 6" id="KW-0689">Ribosomal protein</keyword>
<dbReference type="SUPFAM" id="SSF54211">
    <property type="entry name" value="Ribosomal protein S5 domain 2-like"/>
    <property type="match status" value="1"/>
</dbReference>
<dbReference type="PROSITE" id="PS00360">
    <property type="entry name" value="RIBOSOMAL_S9"/>
    <property type="match status" value="1"/>
</dbReference>
<dbReference type="FunFam" id="3.30.230.10:FF:000001">
    <property type="entry name" value="30S ribosomal protein S9"/>
    <property type="match status" value="1"/>
</dbReference>
<dbReference type="PANTHER" id="PTHR21569:SF1">
    <property type="entry name" value="SMALL RIBOSOMAL SUBUNIT PROTEIN US9M"/>
    <property type="match status" value="1"/>
</dbReference>
<sequence length="498" mass="56071">MAGIELRNGLRRAVNCLTRPPPQYTSHASHIARRRPIIPSSYHSHNIARQFSISCRRSLEPTRPTDPLEPDFQAAPPLEEHGFEEGDMVEIEDVDYEPVSTDPSIASMERSIFQSYLRISYSPKEAAEAAKVALARRLSRLDIWCEKSVQNGVSPEQAQMLRRQSILEFTELSPIDQLAQVMMDALMDRGLSYEDALEIVNEELVGDELLEEIDEELRKAEEEAKEEAEEQEEEEREEEDDEEAENEKKKKALMARIRIVPASPSYFTGKPNFTDDLISLKALLRKYQLLPVFPPGQAPRVAWKSVEQYKAMVGAEPVKSARYHRLLEILKRLNAINSAIVPEEVSDTLARYKRAVDLSQARKKQGYVNADGVSLGVGRRKTSTARAYVVEGEGEVLVNGKSLTQFFARLHDRASAVWALKATERVDKYNVFALVKGGGATGQAEAMTLAVAKALLVHEPLLKPALRRAGCVTRDPRKVERKKPGHLKARKKPAWVKR</sequence>
<dbReference type="Gene3D" id="3.30.230.10">
    <property type="match status" value="1"/>
</dbReference>
<dbReference type="Pfam" id="PF00380">
    <property type="entry name" value="Ribosomal_S9"/>
    <property type="match status" value="1"/>
</dbReference>
<evidence type="ECO:0000256" key="2">
    <source>
        <dbReference type="ARBA" id="ARBA00022980"/>
    </source>
</evidence>
<organism evidence="8 9">
    <name type="scientific">Venturia nashicola</name>
    <dbReference type="NCBI Taxonomy" id="86259"/>
    <lineage>
        <taxon>Eukaryota</taxon>
        <taxon>Fungi</taxon>
        <taxon>Dikarya</taxon>
        <taxon>Ascomycota</taxon>
        <taxon>Pezizomycotina</taxon>
        <taxon>Dothideomycetes</taxon>
        <taxon>Pleosporomycetidae</taxon>
        <taxon>Venturiales</taxon>
        <taxon>Venturiaceae</taxon>
        <taxon>Venturia</taxon>
    </lineage>
</organism>
<accession>A0A4Z1NPH8</accession>
<dbReference type="EMBL" id="SNSC02000015">
    <property type="protein sequence ID" value="TID17720.1"/>
    <property type="molecule type" value="Genomic_DNA"/>
</dbReference>
<evidence type="ECO:0000313" key="8">
    <source>
        <dbReference type="EMBL" id="TID17720.1"/>
    </source>
</evidence>
<dbReference type="GO" id="GO:0005763">
    <property type="term" value="C:mitochondrial small ribosomal subunit"/>
    <property type="evidence" value="ECO:0007669"/>
    <property type="project" value="TreeGrafter"/>
</dbReference>
<evidence type="ECO:0000256" key="1">
    <source>
        <dbReference type="ARBA" id="ARBA00005251"/>
    </source>
</evidence>
<reference evidence="8 9" key="1">
    <citation type="submission" date="2019-04" db="EMBL/GenBank/DDBJ databases">
        <title>High contiguity whole genome sequence and gene annotation resource for two Venturia nashicola isolates.</title>
        <authorList>
            <person name="Prokchorchik M."/>
            <person name="Won K."/>
            <person name="Lee Y."/>
            <person name="Choi E.D."/>
            <person name="Segonzac C."/>
            <person name="Sohn K.H."/>
        </authorList>
    </citation>
    <scope>NUCLEOTIDE SEQUENCE [LARGE SCALE GENOMIC DNA]</scope>
    <source>
        <strain evidence="8 9">PRI2</strain>
    </source>
</reference>
<protein>
    <recommendedName>
        <fullName evidence="4">Small ribosomal subunit protein uS9m</fullName>
    </recommendedName>
    <alternativeName>
        <fullName evidence="5">37S ribosomal protein S9, mitochondrial</fullName>
    </alternativeName>
</protein>
<comment type="similarity">
    <text evidence="1 6">Belongs to the universal ribosomal protein uS9 family.</text>
</comment>
<dbReference type="PANTHER" id="PTHR21569">
    <property type="entry name" value="RIBOSOMAL PROTEIN S9"/>
    <property type="match status" value="1"/>
</dbReference>
<feature type="compositionally biased region" description="Acidic residues" evidence="7">
    <location>
        <begin position="223"/>
        <end position="245"/>
    </location>
</feature>
<evidence type="ECO:0000256" key="6">
    <source>
        <dbReference type="RuleBase" id="RU003815"/>
    </source>
</evidence>
<feature type="region of interest" description="Disordered" evidence="7">
    <location>
        <begin position="219"/>
        <end position="248"/>
    </location>
</feature>
<dbReference type="InterPro" id="IPR020574">
    <property type="entry name" value="Ribosomal_uS9_CS"/>
</dbReference>
<dbReference type="InterPro" id="IPR023035">
    <property type="entry name" value="Ribosomal_uS9_bac/plastid"/>
</dbReference>
<dbReference type="InterPro" id="IPR014721">
    <property type="entry name" value="Ribsml_uS5_D2-typ_fold_subgr"/>
</dbReference>
<gene>
    <name evidence="8" type="ORF">E6O75_ATG10365</name>
</gene>
<dbReference type="GO" id="GO:0006412">
    <property type="term" value="P:translation"/>
    <property type="evidence" value="ECO:0007669"/>
    <property type="project" value="InterPro"/>
</dbReference>
<dbReference type="AlphaFoldDB" id="A0A4Z1NPH8"/>
<dbReference type="InterPro" id="IPR000754">
    <property type="entry name" value="Ribosomal_uS9"/>
</dbReference>
<evidence type="ECO:0000256" key="7">
    <source>
        <dbReference type="SAM" id="MobiDB-lite"/>
    </source>
</evidence>
<name>A0A4Z1NPH8_9PEZI</name>
<feature type="region of interest" description="Disordered" evidence="7">
    <location>
        <begin position="475"/>
        <end position="498"/>
    </location>
</feature>
<comment type="caution">
    <text evidence="8">The sequence shown here is derived from an EMBL/GenBank/DDBJ whole genome shotgun (WGS) entry which is preliminary data.</text>
</comment>
<evidence type="ECO:0000313" key="9">
    <source>
        <dbReference type="Proteomes" id="UP000298493"/>
    </source>
</evidence>
<evidence type="ECO:0000256" key="5">
    <source>
        <dbReference type="ARBA" id="ARBA00042623"/>
    </source>
</evidence>
<evidence type="ECO:0000256" key="3">
    <source>
        <dbReference type="ARBA" id="ARBA00023274"/>
    </source>
</evidence>
<keyword evidence="9" id="KW-1185">Reference proteome</keyword>
<dbReference type="InterPro" id="IPR020568">
    <property type="entry name" value="Ribosomal_Su5_D2-typ_SF"/>
</dbReference>
<dbReference type="GO" id="GO:0003735">
    <property type="term" value="F:structural constituent of ribosome"/>
    <property type="evidence" value="ECO:0007669"/>
    <property type="project" value="InterPro"/>
</dbReference>
<dbReference type="GO" id="GO:0003723">
    <property type="term" value="F:RNA binding"/>
    <property type="evidence" value="ECO:0007669"/>
    <property type="project" value="TreeGrafter"/>
</dbReference>
<proteinExistence type="inferred from homology"/>
<dbReference type="NCBIfam" id="NF001099">
    <property type="entry name" value="PRK00132.1"/>
    <property type="match status" value="1"/>
</dbReference>
<dbReference type="STRING" id="86259.A0A4Z1NPH8"/>
<keyword evidence="3 6" id="KW-0687">Ribonucleoprotein</keyword>